<gene>
    <name evidence="2" type="ORF">CCMP2556_LOCUS49322</name>
</gene>
<name>A0ABP0RXK1_9DINO</name>
<dbReference type="EMBL" id="CAXAMN010026724">
    <property type="protein sequence ID" value="CAK9105372.1"/>
    <property type="molecule type" value="Genomic_DNA"/>
</dbReference>
<protein>
    <submittedName>
        <fullName evidence="2">Uncharacterized protein</fullName>
    </submittedName>
</protein>
<evidence type="ECO:0000313" key="2">
    <source>
        <dbReference type="EMBL" id="CAK9105372.1"/>
    </source>
</evidence>
<proteinExistence type="predicted"/>
<sequence length="548" mass="62402">MASSSLSHLPWGMIPAFKPGETDINEYTKRLEFLADLWPTEHLSHLAPRAAMLCEGGAFKRLMRVDAKKLKVNSLDGIKLLVSTLGGVWGKATHEEKFERFERAIYSTVQRPDETRESYLARHDFQFEELAALHVTIDEMRAYCLLRNSGLLMDEKKKIIMDSDGQLEYGKVVAALKVLGSKFFTELQSSGKSSTRTKTYEAANVMEEDEPPSTLGDDDAVFPDHWYDDILLLSEENEQDALVIQQFEDSLVDVLQNDPETAQCFYSYLEARKRITERNKNRGFWPVKGSGKGKSKTKFGFSKGFGKSRRPLAQRILESECRRRGQKGHWKAECPRRFENEAKPTNAAFAGTVHAAGMLKESDDMILMCEVDEFVAALRHNLDRTAKEEFMRVTMEELGHQQITFGKEKKGLRYSEVVRDDPRYVAWFTSTYKNSDKTPHQKFIRYVQLYTEDLERRNKSDSTGTNTATPGAMSKSKAAPKTAAYPEPKEKMPMSSPCTTPRSDAWEMLKEETSHQNDRISNIEGALSQIVQQLQFLTAHLNVEPTLQ</sequence>
<keyword evidence="3" id="KW-1185">Reference proteome</keyword>
<organism evidence="2 3">
    <name type="scientific">Durusdinium trenchii</name>
    <dbReference type="NCBI Taxonomy" id="1381693"/>
    <lineage>
        <taxon>Eukaryota</taxon>
        <taxon>Sar</taxon>
        <taxon>Alveolata</taxon>
        <taxon>Dinophyceae</taxon>
        <taxon>Suessiales</taxon>
        <taxon>Symbiodiniaceae</taxon>
        <taxon>Durusdinium</taxon>
    </lineage>
</organism>
<comment type="caution">
    <text evidence="2">The sequence shown here is derived from an EMBL/GenBank/DDBJ whole genome shotgun (WGS) entry which is preliminary data.</text>
</comment>
<evidence type="ECO:0000256" key="1">
    <source>
        <dbReference type="SAM" id="MobiDB-lite"/>
    </source>
</evidence>
<accession>A0ABP0RXK1</accession>
<feature type="region of interest" description="Disordered" evidence="1">
    <location>
        <begin position="456"/>
        <end position="500"/>
    </location>
</feature>
<dbReference type="Proteomes" id="UP001642484">
    <property type="component" value="Unassembled WGS sequence"/>
</dbReference>
<evidence type="ECO:0000313" key="3">
    <source>
        <dbReference type="Proteomes" id="UP001642484"/>
    </source>
</evidence>
<reference evidence="2 3" key="1">
    <citation type="submission" date="2024-02" db="EMBL/GenBank/DDBJ databases">
        <authorList>
            <person name="Chen Y."/>
            <person name="Shah S."/>
            <person name="Dougan E. K."/>
            <person name="Thang M."/>
            <person name="Chan C."/>
        </authorList>
    </citation>
    <scope>NUCLEOTIDE SEQUENCE [LARGE SCALE GENOMIC DNA]</scope>
</reference>